<feature type="active site" description="Proton acceptor" evidence="2">
    <location>
        <position position="120"/>
    </location>
</feature>
<dbReference type="SUPFAM" id="SSF55144">
    <property type="entry name" value="LigT-like"/>
    <property type="match status" value="1"/>
</dbReference>
<dbReference type="EC" id="3.1.4.58" evidence="2"/>
<dbReference type="GO" id="GO:0004113">
    <property type="term" value="F:2',3'-cyclic-nucleotide 3'-phosphodiesterase activity"/>
    <property type="evidence" value="ECO:0007669"/>
    <property type="project" value="InterPro"/>
</dbReference>
<comment type="function">
    <text evidence="2">Hydrolyzes RNA 2',3'-cyclic phosphodiester to an RNA 2'-phosphomonoester.</text>
</comment>
<name>W4LXI2_ENTF1</name>
<dbReference type="PANTHER" id="PTHR35561:SF1">
    <property type="entry name" value="RNA 2',3'-CYCLIC PHOSPHODIESTERASE"/>
    <property type="match status" value="1"/>
</dbReference>
<feature type="active site" description="Proton donor" evidence="2">
    <location>
        <position position="36"/>
    </location>
</feature>
<keyword evidence="4" id="KW-1185">Reference proteome</keyword>
<accession>W4LXI2</accession>
<sequence>MRLFVAIDFSDAVKDQLDMLQTPIPTARWVKRQQMHLTLSFLGETDRLADIQEALARVAAPRFELGLAHVGRFPKRQKQPPRILWVGVDAEPALDQLHQQVTHVLGEIGFEPEDRPFNPHITLARLKTREPLPEVDTFLNTHGAFRVPAIPITEFVLFSSVLSPQGAHYEREAVFTLQTE</sequence>
<evidence type="ECO:0000256" key="2">
    <source>
        <dbReference type="HAMAP-Rule" id="MF_01940"/>
    </source>
</evidence>
<dbReference type="GO" id="GO:0008664">
    <property type="term" value="F:RNA 2',3'-cyclic 3'-phosphodiesterase activity"/>
    <property type="evidence" value="ECO:0007669"/>
    <property type="project" value="UniProtKB-EC"/>
</dbReference>
<organism evidence="3 4">
    <name type="scientific">Entotheonella factor</name>
    <dbReference type="NCBI Taxonomy" id="1429438"/>
    <lineage>
        <taxon>Bacteria</taxon>
        <taxon>Pseudomonadati</taxon>
        <taxon>Nitrospinota/Tectimicrobiota group</taxon>
        <taxon>Candidatus Tectimicrobiota</taxon>
        <taxon>Candidatus Entotheonellia</taxon>
        <taxon>Candidatus Entotheonellales</taxon>
        <taxon>Candidatus Entotheonellaceae</taxon>
        <taxon>Candidatus Entotheonella</taxon>
    </lineage>
</organism>
<feature type="short sequence motif" description="HXTX 2" evidence="2">
    <location>
        <begin position="120"/>
        <end position="123"/>
    </location>
</feature>
<dbReference type="HAMAP" id="MF_01940">
    <property type="entry name" value="RNA_CPDase"/>
    <property type="match status" value="1"/>
</dbReference>
<keyword evidence="1 2" id="KW-0378">Hydrolase</keyword>
<feature type="short sequence motif" description="HXTX 1" evidence="2">
    <location>
        <begin position="36"/>
        <end position="39"/>
    </location>
</feature>
<dbReference type="PANTHER" id="PTHR35561">
    <property type="entry name" value="RNA 2',3'-CYCLIC PHOSPHODIESTERASE"/>
    <property type="match status" value="1"/>
</dbReference>
<dbReference type="AlphaFoldDB" id="W4LXI2"/>
<protein>
    <recommendedName>
        <fullName evidence="2">RNA 2',3'-cyclic phosphodiesterase</fullName>
        <shortName evidence="2">RNA 2',3'-CPDase</shortName>
        <ecNumber evidence="2">3.1.4.58</ecNumber>
    </recommendedName>
</protein>
<dbReference type="EMBL" id="AZHW01000176">
    <property type="protein sequence ID" value="ETX02097.1"/>
    <property type="molecule type" value="Genomic_DNA"/>
</dbReference>
<dbReference type="Proteomes" id="UP000019141">
    <property type="component" value="Unassembled WGS sequence"/>
</dbReference>
<comment type="caution">
    <text evidence="3">The sequence shown here is derived from an EMBL/GenBank/DDBJ whole genome shotgun (WGS) entry which is preliminary data.</text>
</comment>
<dbReference type="InterPro" id="IPR004175">
    <property type="entry name" value="RNA_CPDase"/>
</dbReference>
<evidence type="ECO:0000313" key="4">
    <source>
        <dbReference type="Proteomes" id="UP000019141"/>
    </source>
</evidence>
<evidence type="ECO:0000256" key="1">
    <source>
        <dbReference type="ARBA" id="ARBA00022801"/>
    </source>
</evidence>
<comment type="catalytic activity">
    <reaction evidence="2">
        <text>a 3'-end 2',3'-cyclophospho-ribonucleotide-RNA + H2O = a 3'-end 2'-phospho-ribonucleotide-RNA + H(+)</text>
        <dbReference type="Rhea" id="RHEA:11828"/>
        <dbReference type="Rhea" id="RHEA-COMP:10464"/>
        <dbReference type="Rhea" id="RHEA-COMP:17353"/>
        <dbReference type="ChEBI" id="CHEBI:15377"/>
        <dbReference type="ChEBI" id="CHEBI:15378"/>
        <dbReference type="ChEBI" id="CHEBI:83064"/>
        <dbReference type="ChEBI" id="CHEBI:173113"/>
        <dbReference type="EC" id="3.1.4.58"/>
    </reaction>
</comment>
<dbReference type="HOGENOM" id="CLU_081251_0_1_7"/>
<dbReference type="NCBIfam" id="TIGR02258">
    <property type="entry name" value="2_5_ligase"/>
    <property type="match status" value="1"/>
</dbReference>
<comment type="similarity">
    <text evidence="2">Belongs to the 2H phosphoesterase superfamily. ThpR family.</text>
</comment>
<dbReference type="Pfam" id="PF13563">
    <property type="entry name" value="2_5_RNA_ligase2"/>
    <property type="match status" value="1"/>
</dbReference>
<dbReference type="InterPro" id="IPR009097">
    <property type="entry name" value="Cyclic_Pdiesterase"/>
</dbReference>
<evidence type="ECO:0000313" key="3">
    <source>
        <dbReference type="EMBL" id="ETX02097.1"/>
    </source>
</evidence>
<proteinExistence type="inferred from homology"/>
<gene>
    <name evidence="3" type="ORF">ETSY1_04790</name>
</gene>
<dbReference type="Gene3D" id="3.90.1140.10">
    <property type="entry name" value="Cyclic phosphodiesterase"/>
    <property type="match status" value="1"/>
</dbReference>
<reference evidence="3 4" key="1">
    <citation type="journal article" date="2014" name="Nature">
        <title>An environmental bacterial taxon with a large and distinct metabolic repertoire.</title>
        <authorList>
            <person name="Wilson M.C."/>
            <person name="Mori T."/>
            <person name="Ruckert C."/>
            <person name="Uria A.R."/>
            <person name="Helf M.J."/>
            <person name="Takada K."/>
            <person name="Gernert C."/>
            <person name="Steffens U.A."/>
            <person name="Heycke N."/>
            <person name="Schmitt S."/>
            <person name="Rinke C."/>
            <person name="Helfrich E.J."/>
            <person name="Brachmann A.O."/>
            <person name="Gurgui C."/>
            <person name="Wakimoto T."/>
            <person name="Kracht M."/>
            <person name="Crusemann M."/>
            <person name="Hentschel U."/>
            <person name="Abe I."/>
            <person name="Matsunaga S."/>
            <person name="Kalinowski J."/>
            <person name="Takeyama H."/>
            <person name="Piel J."/>
        </authorList>
    </citation>
    <scope>NUCLEOTIDE SEQUENCE [LARGE SCALE GENOMIC DNA]</scope>
    <source>
        <strain evidence="4">TSY1</strain>
    </source>
</reference>